<proteinExistence type="predicted"/>
<dbReference type="EMBL" id="SAXA01000010">
    <property type="protein sequence ID" value="RXQ92192.1"/>
    <property type="molecule type" value="Genomic_DNA"/>
</dbReference>
<name>A0A4Q1JK19_9BACT</name>
<dbReference type="PROSITE" id="PS51257">
    <property type="entry name" value="PROKAR_LIPOPROTEIN"/>
    <property type="match status" value="1"/>
</dbReference>
<comment type="caution">
    <text evidence="1">The sequence shown here is derived from an EMBL/GenBank/DDBJ whole genome shotgun (WGS) entry which is preliminary data.</text>
</comment>
<keyword evidence="2" id="KW-1185">Reference proteome</keyword>
<gene>
    <name evidence="1" type="ORF">EO244_11625</name>
</gene>
<organism evidence="1 2">
    <name type="scientific">Ancylomarina salipaludis</name>
    <dbReference type="NCBI Taxonomy" id="2501299"/>
    <lineage>
        <taxon>Bacteria</taxon>
        <taxon>Pseudomonadati</taxon>
        <taxon>Bacteroidota</taxon>
        <taxon>Bacteroidia</taxon>
        <taxon>Marinilabiliales</taxon>
        <taxon>Marinifilaceae</taxon>
        <taxon>Ancylomarina</taxon>
    </lineage>
</organism>
<dbReference type="RefSeq" id="WP_129254848.1">
    <property type="nucleotide sequence ID" value="NZ_SAXA01000010.1"/>
</dbReference>
<sequence>MKHILLILLVATIAFVSCSKDEGFLGRTVKVDGGDYIMNMPTLTIDYATSKLEFTKYFKDVKLDEKEDCIVITASNPFSQSALFESIICTYHLSDGKYESLNLAVDYSIESLNEQSVKDVQQILREQTTILL</sequence>
<dbReference type="AlphaFoldDB" id="A0A4Q1JK19"/>
<evidence type="ECO:0000313" key="1">
    <source>
        <dbReference type="EMBL" id="RXQ92192.1"/>
    </source>
</evidence>
<evidence type="ECO:0000313" key="2">
    <source>
        <dbReference type="Proteomes" id="UP000289703"/>
    </source>
</evidence>
<accession>A0A4Q1JK19</accession>
<dbReference type="OrthoDB" id="1065544at2"/>
<dbReference type="Proteomes" id="UP000289703">
    <property type="component" value="Unassembled WGS sequence"/>
</dbReference>
<reference evidence="1 2" key="1">
    <citation type="submission" date="2019-01" db="EMBL/GenBank/DDBJ databases">
        <title>Ancylomarina salipaludis sp. nov., isolated from a salt marsh.</title>
        <authorList>
            <person name="Yoon J.-H."/>
        </authorList>
    </citation>
    <scope>NUCLEOTIDE SEQUENCE [LARGE SCALE GENOMIC DNA]</scope>
    <source>
        <strain evidence="1 2">SHSM-M15</strain>
    </source>
</reference>
<protein>
    <submittedName>
        <fullName evidence="1">Uncharacterized protein</fullName>
    </submittedName>
</protein>